<dbReference type="Proteomes" id="UP001385951">
    <property type="component" value="Unassembled WGS sequence"/>
</dbReference>
<gene>
    <name evidence="1" type="ORF">QCA50_004920</name>
</gene>
<accession>A0AAW0GDR2</accession>
<evidence type="ECO:0000313" key="1">
    <source>
        <dbReference type="EMBL" id="KAK7691521.1"/>
    </source>
</evidence>
<comment type="caution">
    <text evidence="1">The sequence shown here is derived from an EMBL/GenBank/DDBJ whole genome shotgun (WGS) entry which is preliminary data.</text>
</comment>
<protein>
    <recommendedName>
        <fullName evidence="3">Carbohydrate esterase family 16 protein</fullName>
    </recommendedName>
</protein>
<proteinExistence type="predicted"/>
<dbReference type="Gene3D" id="3.40.50.1110">
    <property type="entry name" value="SGNH hydrolase"/>
    <property type="match status" value="1"/>
</dbReference>
<dbReference type="SUPFAM" id="SSF52266">
    <property type="entry name" value="SGNH hydrolase"/>
    <property type="match status" value="1"/>
</dbReference>
<name>A0AAW0GDR2_9APHY</name>
<sequence>MFKEHNYPSEEHPLGIAYPGVTYAEPDQPNWVGYLATEFSPAPGHPLVVFDYAVGGQTVEGVASQIKDQFMDHIADRPEWAQWSSSDTLFATWVGINDCAYVFSHNPKSWSCSDLCNQTA</sequence>
<evidence type="ECO:0008006" key="3">
    <source>
        <dbReference type="Google" id="ProtNLM"/>
    </source>
</evidence>
<evidence type="ECO:0000313" key="2">
    <source>
        <dbReference type="Proteomes" id="UP001385951"/>
    </source>
</evidence>
<organism evidence="1 2">
    <name type="scientific">Cerrena zonata</name>
    <dbReference type="NCBI Taxonomy" id="2478898"/>
    <lineage>
        <taxon>Eukaryota</taxon>
        <taxon>Fungi</taxon>
        <taxon>Dikarya</taxon>
        <taxon>Basidiomycota</taxon>
        <taxon>Agaricomycotina</taxon>
        <taxon>Agaricomycetes</taxon>
        <taxon>Polyporales</taxon>
        <taxon>Cerrenaceae</taxon>
        <taxon>Cerrena</taxon>
    </lineage>
</organism>
<dbReference type="EMBL" id="JASBNA010000005">
    <property type="protein sequence ID" value="KAK7691521.1"/>
    <property type="molecule type" value="Genomic_DNA"/>
</dbReference>
<reference evidence="1 2" key="1">
    <citation type="submission" date="2022-09" db="EMBL/GenBank/DDBJ databases">
        <authorList>
            <person name="Palmer J.M."/>
        </authorList>
    </citation>
    <scope>NUCLEOTIDE SEQUENCE [LARGE SCALE GENOMIC DNA]</scope>
    <source>
        <strain evidence="1 2">DSM 7382</strain>
    </source>
</reference>
<keyword evidence="2" id="KW-1185">Reference proteome</keyword>
<dbReference type="AlphaFoldDB" id="A0AAW0GDR2"/>
<dbReference type="InterPro" id="IPR036514">
    <property type="entry name" value="SGNH_hydro_sf"/>
</dbReference>